<dbReference type="EMBL" id="CP158568">
    <property type="protein sequence ID" value="XBY42755.1"/>
    <property type="molecule type" value="Genomic_DNA"/>
</dbReference>
<proteinExistence type="predicted"/>
<evidence type="ECO:0000256" key="2">
    <source>
        <dbReference type="SAM" id="Phobius"/>
    </source>
</evidence>
<feature type="region of interest" description="Disordered" evidence="1">
    <location>
        <begin position="84"/>
        <end position="109"/>
    </location>
</feature>
<accession>A0AAU7X4L3</accession>
<keyword evidence="2" id="KW-0472">Membrane</keyword>
<evidence type="ECO:0008006" key="4">
    <source>
        <dbReference type="Google" id="ProtNLM"/>
    </source>
</evidence>
<evidence type="ECO:0000256" key="1">
    <source>
        <dbReference type="SAM" id="MobiDB-lite"/>
    </source>
</evidence>
<name>A0AAU7X4L3_9HYPH</name>
<dbReference type="RefSeq" id="WP_407047856.1">
    <property type="nucleotide sequence ID" value="NZ_CP158568.1"/>
</dbReference>
<dbReference type="AlphaFoldDB" id="A0AAU7X4L3"/>
<reference evidence="3" key="1">
    <citation type="submission" date="2024-06" db="EMBL/GenBank/DDBJ databases">
        <title>Methylostella associata gen. nov., sp. nov., a novel Ancalomicrobiaceae-affiliated facultatively methylotrophic bacteria that feed on methanotrophs of the genus Methylococcus.</title>
        <authorList>
            <person name="Saltykova V."/>
            <person name="Danilova O.V."/>
            <person name="Oshkin I.Y."/>
            <person name="Belova S.E."/>
            <person name="Pimenov N.V."/>
            <person name="Dedysh S.N."/>
        </authorList>
    </citation>
    <scope>NUCLEOTIDE SEQUENCE</scope>
    <source>
        <strain evidence="3">S20</strain>
    </source>
</reference>
<keyword evidence="2" id="KW-1133">Transmembrane helix</keyword>
<sequence>MIEPPSSPSRRRAPDPLLRLLAINAAIGAAVAAMLVVLVIATDTAHLRTLILTSDEPWIPVLLLLFGFLVTMCSVAMGAAIMTLPRDDDDDPPSGTREPTLARVRVARG</sequence>
<dbReference type="KEGG" id="mflg:ABS361_11520"/>
<keyword evidence="2" id="KW-0812">Transmembrane</keyword>
<feature type="transmembrane region" description="Helical" evidence="2">
    <location>
        <begin position="21"/>
        <end position="41"/>
    </location>
</feature>
<gene>
    <name evidence="3" type="ORF">ABS361_11520</name>
</gene>
<protein>
    <recommendedName>
        <fullName evidence="4">LapA family protein</fullName>
    </recommendedName>
</protein>
<evidence type="ECO:0000313" key="3">
    <source>
        <dbReference type="EMBL" id="XBY42755.1"/>
    </source>
</evidence>
<organism evidence="3">
    <name type="scientific">Methyloraptor flagellatus</name>
    <dbReference type="NCBI Taxonomy" id="3162530"/>
    <lineage>
        <taxon>Bacteria</taxon>
        <taxon>Pseudomonadati</taxon>
        <taxon>Pseudomonadota</taxon>
        <taxon>Alphaproteobacteria</taxon>
        <taxon>Hyphomicrobiales</taxon>
        <taxon>Ancalomicrobiaceae</taxon>
        <taxon>Methyloraptor</taxon>
    </lineage>
</organism>
<feature type="transmembrane region" description="Helical" evidence="2">
    <location>
        <begin position="61"/>
        <end position="84"/>
    </location>
</feature>